<feature type="transmembrane region" description="Helical" evidence="1">
    <location>
        <begin position="56"/>
        <end position="74"/>
    </location>
</feature>
<evidence type="ECO:0000313" key="3">
    <source>
        <dbReference type="Proteomes" id="UP000265520"/>
    </source>
</evidence>
<organism evidence="2 3">
    <name type="scientific">Trifolium medium</name>
    <dbReference type="NCBI Taxonomy" id="97028"/>
    <lineage>
        <taxon>Eukaryota</taxon>
        <taxon>Viridiplantae</taxon>
        <taxon>Streptophyta</taxon>
        <taxon>Embryophyta</taxon>
        <taxon>Tracheophyta</taxon>
        <taxon>Spermatophyta</taxon>
        <taxon>Magnoliopsida</taxon>
        <taxon>eudicotyledons</taxon>
        <taxon>Gunneridae</taxon>
        <taxon>Pentapetalae</taxon>
        <taxon>rosids</taxon>
        <taxon>fabids</taxon>
        <taxon>Fabales</taxon>
        <taxon>Fabaceae</taxon>
        <taxon>Papilionoideae</taxon>
        <taxon>50 kb inversion clade</taxon>
        <taxon>NPAAA clade</taxon>
        <taxon>Hologalegina</taxon>
        <taxon>IRL clade</taxon>
        <taxon>Trifolieae</taxon>
        <taxon>Trifolium</taxon>
    </lineage>
</organism>
<keyword evidence="1" id="KW-0472">Membrane</keyword>
<reference evidence="2 3" key="1">
    <citation type="journal article" date="2018" name="Front. Plant Sci.">
        <title>Red Clover (Trifolium pratense) and Zigzag Clover (T. medium) - A Picture of Genomic Similarities and Differences.</title>
        <authorList>
            <person name="Dluhosova J."/>
            <person name="Istvanek J."/>
            <person name="Nedelnik J."/>
            <person name="Repkova J."/>
        </authorList>
    </citation>
    <scope>NUCLEOTIDE SEQUENCE [LARGE SCALE GENOMIC DNA]</scope>
    <source>
        <strain evidence="3">cv. 10/8</strain>
        <tissue evidence="2">Leaf</tissue>
    </source>
</reference>
<keyword evidence="1" id="KW-0812">Transmembrane</keyword>
<feature type="non-terminal residue" evidence="2">
    <location>
        <position position="1"/>
    </location>
</feature>
<feature type="non-terminal residue" evidence="2">
    <location>
        <position position="96"/>
    </location>
</feature>
<name>A0A392Q2A1_9FABA</name>
<keyword evidence="1" id="KW-1133">Transmembrane helix</keyword>
<dbReference type="Proteomes" id="UP000265520">
    <property type="component" value="Unassembled WGS sequence"/>
</dbReference>
<evidence type="ECO:0000256" key="1">
    <source>
        <dbReference type="SAM" id="Phobius"/>
    </source>
</evidence>
<evidence type="ECO:0000313" key="2">
    <source>
        <dbReference type="EMBL" id="MCI17969.1"/>
    </source>
</evidence>
<proteinExistence type="predicted"/>
<dbReference type="EMBL" id="LXQA010107865">
    <property type="protein sequence ID" value="MCI17969.1"/>
    <property type="molecule type" value="Genomic_DNA"/>
</dbReference>
<accession>A0A392Q2A1</accession>
<dbReference type="AlphaFoldDB" id="A0A392Q2A1"/>
<comment type="caution">
    <text evidence="2">The sequence shown here is derived from an EMBL/GenBank/DDBJ whole genome shotgun (WGS) entry which is preliminary data.</text>
</comment>
<keyword evidence="3" id="KW-1185">Reference proteome</keyword>
<sequence>PLSDVEVARLTDDEIVRLIDGFPKAEIRRVVKDQLMLFCASIGEGIYRAFAPIFKVLFWGFIGYTLIGFGCYVFKKYNKESQSSKHDAFVNNNATQ</sequence>
<protein>
    <submittedName>
        <fullName evidence="2">Uncharacterized protein</fullName>
    </submittedName>
</protein>